<evidence type="ECO:0000313" key="5">
    <source>
        <dbReference type="EMBL" id="MEQ4486856.1"/>
    </source>
</evidence>
<dbReference type="EMBL" id="JASKHM010000026">
    <property type="protein sequence ID" value="MEQ4486856.1"/>
    <property type="molecule type" value="Genomic_DNA"/>
</dbReference>
<dbReference type="PRINTS" id="PR00035">
    <property type="entry name" value="HTHGNTR"/>
</dbReference>
<dbReference type="SMART" id="SM00345">
    <property type="entry name" value="HTH_GNTR"/>
    <property type="match status" value="1"/>
</dbReference>
<dbReference type="InterPro" id="IPR000524">
    <property type="entry name" value="Tscrpt_reg_HTH_GntR"/>
</dbReference>
<keyword evidence="1" id="KW-0805">Transcription regulation</keyword>
<keyword evidence="2" id="KW-0238">DNA-binding</keyword>
<proteinExistence type="predicted"/>
<sequence length="412" mass="45944">MKKERLRLPLYIQIQEYFKKLISSGELAEDQKIPPENELISKFNVSRITVANALTQLAQDGWIYRIPGRGSFVSKELSFPEALRESVDIPADPVEIPSDGEDITRQTGDPSRVVSQSSGKRMIALIIPTVEDFFALRLLQGINKILKNSNYYLAVILTNHSKEMEKEAIIQLLQKDVAGLIIFPIDAETYNEEILSLKINNFPFVLIDRFLPGVDTHFVSSDNRRGAQLAVSHLWELGHREIAICTDSPLNTVTVDERIAGYMDALKLREAMINPALILTEFSVDNKARDDNHVLRRYIKNGLATAYITLNAKLALYIASIAKSLDLNVPGDLSILTFDDPSSGIDERGKFTHIAQSEEEIGSRAATILIDLLNQPENANGYKKVILKPELVIRDSTGGLAASKTTNITKNE</sequence>
<dbReference type="CDD" id="cd06267">
    <property type="entry name" value="PBP1_LacI_sugar_binding-like"/>
    <property type="match status" value="1"/>
</dbReference>
<keyword evidence="3" id="KW-0804">Transcription</keyword>
<dbReference type="InterPro" id="IPR046335">
    <property type="entry name" value="LacI/GalR-like_sensor"/>
</dbReference>
<evidence type="ECO:0000313" key="6">
    <source>
        <dbReference type="Proteomes" id="UP001493487"/>
    </source>
</evidence>
<dbReference type="PROSITE" id="PS50949">
    <property type="entry name" value="HTH_GNTR"/>
    <property type="match status" value="1"/>
</dbReference>
<protein>
    <submittedName>
        <fullName evidence="5">GntR family transcriptional regulator</fullName>
    </submittedName>
</protein>
<dbReference type="InterPro" id="IPR028082">
    <property type="entry name" value="Peripla_BP_I"/>
</dbReference>
<keyword evidence="6" id="KW-1185">Reference proteome</keyword>
<dbReference type="Pfam" id="PF00392">
    <property type="entry name" value="GntR"/>
    <property type="match status" value="1"/>
</dbReference>
<dbReference type="SUPFAM" id="SSF46785">
    <property type="entry name" value="Winged helix' DNA-binding domain"/>
    <property type="match status" value="1"/>
</dbReference>
<evidence type="ECO:0000256" key="3">
    <source>
        <dbReference type="ARBA" id="ARBA00023163"/>
    </source>
</evidence>
<dbReference type="PANTHER" id="PTHR30146">
    <property type="entry name" value="LACI-RELATED TRANSCRIPTIONAL REPRESSOR"/>
    <property type="match status" value="1"/>
</dbReference>
<dbReference type="Gene3D" id="3.40.50.2300">
    <property type="match status" value="2"/>
</dbReference>
<dbReference type="RefSeq" id="WP_232189983.1">
    <property type="nucleotide sequence ID" value="NZ_JAIOAP010000025.1"/>
</dbReference>
<dbReference type="Proteomes" id="UP001493487">
    <property type="component" value="Unassembled WGS sequence"/>
</dbReference>
<gene>
    <name evidence="5" type="ORF">QJS35_31220</name>
</gene>
<organism evidence="5 6">
    <name type="scientific">Cohnella silvisoli</name>
    <dbReference type="NCBI Taxonomy" id="2873699"/>
    <lineage>
        <taxon>Bacteria</taxon>
        <taxon>Bacillati</taxon>
        <taxon>Bacillota</taxon>
        <taxon>Bacilli</taxon>
        <taxon>Bacillales</taxon>
        <taxon>Paenibacillaceae</taxon>
        <taxon>Cohnella</taxon>
    </lineage>
</organism>
<evidence type="ECO:0000256" key="1">
    <source>
        <dbReference type="ARBA" id="ARBA00023015"/>
    </source>
</evidence>
<reference evidence="5 6" key="1">
    <citation type="journal article" date="2023" name="Genome Announc.">
        <title>Pan-Genome Analyses of the Genus Cohnella and Proposal of the Novel Species Cohnella silvisoli sp. nov., Isolated from Forest Soil.</title>
        <authorList>
            <person name="Wang C."/>
            <person name="Mao L."/>
            <person name="Bao G."/>
            <person name="Zhu H."/>
        </authorList>
    </citation>
    <scope>NUCLEOTIDE SEQUENCE [LARGE SCALE GENOMIC DNA]</scope>
    <source>
        <strain evidence="5 6">NL03-T5-1</strain>
    </source>
</reference>
<dbReference type="Gene3D" id="1.10.10.10">
    <property type="entry name" value="Winged helix-like DNA-binding domain superfamily/Winged helix DNA-binding domain"/>
    <property type="match status" value="1"/>
</dbReference>
<feature type="domain" description="HTH gntR-type" evidence="4">
    <location>
        <begin position="8"/>
        <end position="76"/>
    </location>
</feature>
<dbReference type="PANTHER" id="PTHR30146:SF109">
    <property type="entry name" value="HTH-TYPE TRANSCRIPTIONAL REGULATOR GALS"/>
    <property type="match status" value="1"/>
</dbReference>
<name>A0ABV1L3H3_9BACL</name>
<evidence type="ECO:0000256" key="2">
    <source>
        <dbReference type="ARBA" id="ARBA00023125"/>
    </source>
</evidence>
<dbReference type="Pfam" id="PF13377">
    <property type="entry name" value="Peripla_BP_3"/>
    <property type="match status" value="1"/>
</dbReference>
<comment type="caution">
    <text evidence="5">The sequence shown here is derived from an EMBL/GenBank/DDBJ whole genome shotgun (WGS) entry which is preliminary data.</text>
</comment>
<accession>A0ABV1L3H3</accession>
<evidence type="ECO:0000259" key="4">
    <source>
        <dbReference type="PROSITE" id="PS50949"/>
    </source>
</evidence>
<dbReference type="InterPro" id="IPR036390">
    <property type="entry name" value="WH_DNA-bd_sf"/>
</dbReference>
<dbReference type="InterPro" id="IPR036388">
    <property type="entry name" value="WH-like_DNA-bd_sf"/>
</dbReference>
<dbReference type="SUPFAM" id="SSF53822">
    <property type="entry name" value="Periplasmic binding protein-like I"/>
    <property type="match status" value="1"/>
</dbReference>
<dbReference type="CDD" id="cd07377">
    <property type="entry name" value="WHTH_GntR"/>
    <property type="match status" value="1"/>
</dbReference>